<organism evidence="2 3">
    <name type="scientific">Rhodococcus opacus</name>
    <name type="common">Nocardia opaca</name>
    <dbReference type="NCBI Taxonomy" id="37919"/>
    <lineage>
        <taxon>Bacteria</taxon>
        <taxon>Bacillati</taxon>
        <taxon>Actinomycetota</taxon>
        <taxon>Actinomycetes</taxon>
        <taxon>Mycobacteriales</taxon>
        <taxon>Nocardiaceae</taxon>
        <taxon>Rhodococcus</taxon>
    </lineage>
</organism>
<evidence type="ECO:0000313" key="2">
    <source>
        <dbReference type="EMBL" id="ANS32235.1"/>
    </source>
</evidence>
<dbReference type="EMBL" id="CP009112">
    <property type="protein sequence ID" value="ANS32235.1"/>
    <property type="molecule type" value="Genomic_DNA"/>
</dbReference>
<dbReference type="Proteomes" id="UP000186108">
    <property type="component" value="Plasmid pR1CP1"/>
</dbReference>
<geneLocation type="plasmid" evidence="3">
    <name>pr1cp1</name>
</geneLocation>
<keyword evidence="2" id="KW-0614">Plasmid</keyword>
<evidence type="ECO:0000256" key="1">
    <source>
        <dbReference type="SAM" id="MobiDB-lite"/>
    </source>
</evidence>
<gene>
    <name evidence="2" type="ORF">R1CP_38180</name>
</gene>
<protein>
    <submittedName>
        <fullName evidence="2">Uncharacterized protein</fullName>
    </submittedName>
</protein>
<evidence type="ECO:0000313" key="3">
    <source>
        <dbReference type="Proteomes" id="UP000186108"/>
    </source>
</evidence>
<reference evidence="2 3" key="1">
    <citation type="submission" date="2014-07" db="EMBL/GenBank/DDBJ databases">
        <authorList>
            <person name="Zhang J.E."/>
            <person name="Yang H."/>
            <person name="Guo J."/>
            <person name="Deng Z."/>
            <person name="Luo H."/>
            <person name="Luo M."/>
            <person name="Zhao B."/>
        </authorList>
    </citation>
    <scope>NUCLEOTIDE SEQUENCE [LARGE SCALE GENOMIC DNA]</scope>
    <source>
        <strain evidence="2 3">1CP</strain>
        <plasmid evidence="3">Plasmid pr1cp1</plasmid>
    </source>
</reference>
<feature type="region of interest" description="Disordered" evidence="1">
    <location>
        <begin position="45"/>
        <end position="67"/>
    </location>
</feature>
<name>A0A1B1KHZ5_RHOOP</name>
<accession>A0A1B1KHZ5</accession>
<dbReference type="AlphaFoldDB" id="A0A1B1KHZ5"/>
<sequence length="67" mass="7597">MERSVSIVDCNRASMFFPQELTRATLDPYYDSPVILGHVFHSGTHRPENTPSWRTTHQLAGLSRPSP</sequence>
<proteinExistence type="predicted"/>
<feature type="compositionally biased region" description="Polar residues" evidence="1">
    <location>
        <begin position="49"/>
        <end position="58"/>
    </location>
</feature>